<dbReference type="HOGENOM" id="CLU_121288_0_0_4"/>
<accession>A9BPA6</accession>
<keyword evidence="2" id="KW-0732">Signal</keyword>
<feature type="chain" id="PRO_5002732374" description="LTXXQ motif family protein" evidence="2">
    <location>
        <begin position="29"/>
        <end position="184"/>
    </location>
</feature>
<dbReference type="InterPro" id="IPR012899">
    <property type="entry name" value="LTXXQ"/>
</dbReference>
<dbReference type="Pfam" id="PF07813">
    <property type="entry name" value="LTXXQ"/>
    <property type="match status" value="1"/>
</dbReference>
<reference evidence="3 4" key="1">
    <citation type="journal article" date="2004" name="Appl. Environ. Microbiol.">
        <title>Mineralization of individual congeners of linear alkylbenzenesulfonate by defined pairs of heterotrophic bacteria.</title>
        <authorList>
            <person name="Schleheck D."/>
            <person name="Knepper T.P."/>
            <person name="Fischer K."/>
            <person name="Cook A.M."/>
        </authorList>
    </citation>
    <scope>NUCLEOTIDE SEQUENCE [LARGE SCALE GENOMIC DNA]</scope>
    <source>
        <strain evidence="4">DSM 14801 / SPH-1</strain>
    </source>
</reference>
<evidence type="ECO:0008006" key="5">
    <source>
        <dbReference type="Google" id="ProtNLM"/>
    </source>
</evidence>
<organism evidence="3 4">
    <name type="scientific">Delftia acidovorans (strain DSM 14801 / SPH-1)</name>
    <dbReference type="NCBI Taxonomy" id="398578"/>
    <lineage>
        <taxon>Bacteria</taxon>
        <taxon>Pseudomonadati</taxon>
        <taxon>Pseudomonadota</taxon>
        <taxon>Betaproteobacteria</taxon>
        <taxon>Burkholderiales</taxon>
        <taxon>Comamonadaceae</taxon>
        <taxon>Delftia</taxon>
    </lineage>
</organism>
<dbReference type="Proteomes" id="UP000000784">
    <property type="component" value="Chromosome"/>
</dbReference>
<name>A9BPA6_DELAS</name>
<proteinExistence type="predicted"/>
<dbReference type="eggNOG" id="ENOG5032U6V">
    <property type="taxonomic scope" value="Bacteria"/>
</dbReference>
<reference evidence="4" key="2">
    <citation type="submission" date="2007-11" db="EMBL/GenBank/DDBJ databases">
        <title>Complete sequence of Delftia acidovorans DSM 14801 / SPH-1.</title>
        <authorList>
            <person name="Copeland A."/>
            <person name="Lucas S."/>
            <person name="Lapidus A."/>
            <person name="Barry K."/>
            <person name="Glavina del Rio T."/>
            <person name="Dalin E."/>
            <person name="Tice H."/>
            <person name="Pitluck S."/>
            <person name="Lowry S."/>
            <person name="Clum A."/>
            <person name="Schmutz J."/>
            <person name="Larimer F."/>
            <person name="Land M."/>
            <person name="Hauser L."/>
            <person name="Kyrpides N."/>
            <person name="Kim E."/>
            <person name="Schleheck D."/>
            <person name="Richardson P."/>
        </authorList>
    </citation>
    <scope>NUCLEOTIDE SEQUENCE [LARGE SCALE GENOMIC DNA]</scope>
    <source>
        <strain evidence="4">DSM 14801 / SPH-1</strain>
    </source>
</reference>
<dbReference type="RefSeq" id="WP_012201963.1">
    <property type="nucleotide sequence ID" value="NC_010002.1"/>
</dbReference>
<sequence length="184" mass="20103">MTTTFRRTLASAAAATALLASFALPSYAQTAAAAAPAAAATTTAPKPDRAMHKHGDRMEHMQQRIAKLKADLKLTPAQETAWNTYAATFKPGERPQRMEREDFAKLTTPQRIDKMREMRAQRAADADRRGEATKAFYAQLDASQQKTFDAATLHKGHPGHHGMDHGPRHDHKSGQARPAPAPAQ</sequence>
<feature type="signal peptide" evidence="2">
    <location>
        <begin position="1"/>
        <end position="28"/>
    </location>
</feature>
<keyword evidence="4" id="KW-1185">Reference proteome</keyword>
<dbReference type="PROSITE" id="PS51318">
    <property type="entry name" value="TAT"/>
    <property type="match status" value="1"/>
</dbReference>
<evidence type="ECO:0000313" key="4">
    <source>
        <dbReference type="Proteomes" id="UP000000784"/>
    </source>
</evidence>
<dbReference type="GeneID" id="24114341"/>
<evidence type="ECO:0000313" key="3">
    <source>
        <dbReference type="EMBL" id="ABX32670.1"/>
    </source>
</evidence>
<protein>
    <recommendedName>
        <fullName evidence="5">LTXXQ motif family protein</fullName>
    </recommendedName>
</protein>
<evidence type="ECO:0000256" key="1">
    <source>
        <dbReference type="SAM" id="MobiDB-lite"/>
    </source>
</evidence>
<evidence type="ECO:0000256" key="2">
    <source>
        <dbReference type="SAM" id="SignalP"/>
    </source>
</evidence>
<feature type="region of interest" description="Disordered" evidence="1">
    <location>
        <begin position="147"/>
        <end position="184"/>
    </location>
</feature>
<dbReference type="STRING" id="398578.Daci_0023"/>
<dbReference type="GO" id="GO:0042597">
    <property type="term" value="C:periplasmic space"/>
    <property type="evidence" value="ECO:0007669"/>
    <property type="project" value="InterPro"/>
</dbReference>
<gene>
    <name evidence="3" type="ordered locus">Daci_0023</name>
</gene>
<dbReference type="EMBL" id="CP000884">
    <property type="protein sequence ID" value="ABX32670.1"/>
    <property type="molecule type" value="Genomic_DNA"/>
</dbReference>
<dbReference type="KEGG" id="dac:Daci_0023"/>
<dbReference type="InterPro" id="IPR006311">
    <property type="entry name" value="TAT_signal"/>
</dbReference>
<dbReference type="AlphaFoldDB" id="A9BPA6"/>